<proteinExistence type="predicted"/>
<name>A0ABS8XLL0_9BURK</name>
<dbReference type="InterPro" id="IPR020821">
    <property type="entry name" value="ENPP1-3/EXOG-like_nuc-like"/>
</dbReference>
<reference evidence="3 4" key="1">
    <citation type="submission" date="2021-12" db="EMBL/GenBank/DDBJ databases">
        <title>Genome seq of P8.</title>
        <authorList>
            <person name="Seo T."/>
        </authorList>
    </citation>
    <scope>NUCLEOTIDE SEQUENCE [LARGE SCALE GENOMIC DNA]</scope>
    <source>
        <strain evidence="3 4">P8</strain>
    </source>
</reference>
<dbReference type="RefSeq" id="WP_233370404.1">
    <property type="nucleotide sequence ID" value="NZ_JAJTWU010000002.1"/>
</dbReference>
<dbReference type="EMBL" id="JAJTWU010000002">
    <property type="protein sequence ID" value="MCE4553689.1"/>
    <property type="molecule type" value="Genomic_DNA"/>
</dbReference>
<dbReference type="InterPro" id="IPR009003">
    <property type="entry name" value="Peptidase_S1_PA"/>
</dbReference>
<gene>
    <name evidence="3" type="ORF">LXT13_04415</name>
</gene>
<dbReference type="SUPFAM" id="SSF54060">
    <property type="entry name" value="His-Me finger endonucleases"/>
    <property type="match status" value="1"/>
</dbReference>
<dbReference type="Gene3D" id="2.40.10.10">
    <property type="entry name" value="Trypsin-like serine proteases"/>
    <property type="match status" value="2"/>
</dbReference>
<evidence type="ECO:0000259" key="2">
    <source>
        <dbReference type="SMART" id="SM00892"/>
    </source>
</evidence>
<dbReference type="InterPro" id="IPR044925">
    <property type="entry name" value="His-Me_finger_sf"/>
</dbReference>
<keyword evidence="3" id="KW-0378">Hydrolase</keyword>
<dbReference type="SUPFAM" id="SSF50494">
    <property type="entry name" value="Trypsin-like serine proteases"/>
    <property type="match status" value="1"/>
</dbReference>
<accession>A0ABS8XLL0</accession>
<dbReference type="InterPro" id="IPR044929">
    <property type="entry name" value="DNA/RNA_non-sp_Endonuclease_sf"/>
</dbReference>
<dbReference type="Proteomes" id="UP001200741">
    <property type="component" value="Unassembled WGS sequence"/>
</dbReference>
<organism evidence="3 4">
    <name type="scientific">Pelomonas cellulosilytica</name>
    <dbReference type="NCBI Taxonomy" id="2906762"/>
    <lineage>
        <taxon>Bacteria</taxon>
        <taxon>Pseudomonadati</taxon>
        <taxon>Pseudomonadota</taxon>
        <taxon>Betaproteobacteria</taxon>
        <taxon>Burkholderiales</taxon>
        <taxon>Sphaerotilaceae</taxon>
        <taxon>Roseateles</taxon>
    </lineage>
</organism>
<evidence type="ECO:0000259" key="1">
    <source>
        <dbReference type="SMART" id="SM00477"/>
    </source>
</evidence>
<keyword evidence="3" id="KW-0255">Endonuclease</keyword>
<dbReference type="InterPro" id="IPR001604">
    <property type="entry name" value="Endo_G_ENPP1-like_dom"/>
</dbReference>
<dbReference type="Pfam" id="PF01223">
    <property type="entry name" value="Endonuclease_NS"/>
    <property type="match status" value="1"/>
</dbReference>
<dbReference type="PANTHER" id="PTHR13966">
    <property type="entry name" value="ENDONUCLEASE RELATED"/>
    <property type="match status" value="1"/>
</dbReference>
<dbReference type="InterPro" id="IPR040255">
    <property type="entry name" value="Non-specific_endonuclease"/>
</dbReference>
<protein>
    <submittedName>
        <fullName evidence="3">DNA/RNA non-specific endonuclease</fullName>
    </submittedName>
</protein>
<dbReference type="SMART" id="SM00477">
    <property type="entry name" value="NUC"/>
    <property type="match status" value="1"/>
</dbReference>
<dbReference type="GO" id="GO:0004519">
    <property type="term" value="F:endonuclease activity"/>
    <property type="evidence" value="ECO:0007669"/>
    <property type="project" value="UniProtKB-KW"/>
</dbReference>
<feature type="domain" description="ENPP1-3/EXOG-like endonuclease/phosphodiesterase" evidence="1">
    <location>
        <begin position="455"/>
        <end position="681"/>
    </location>
</feature>
<evidence type="ECO:0000313" key="3">
    <source>
        <dbReference type="EMBL" id="MCE4553689.1"/>
    </source>
</evidence>
<dbReference type="PANTHER" id="PTHR13966:SF5">
    <property type="entry name" value="ENDONUCLEASE G, MITOCHONDRIAL"/>
    <property type="match status" value="1"/>
</dbReference>
<sequence>MVPIETGTRGGHMGVKLGELMAAAQRYVDYKAHQRVDPQAAAIERMHLGLRNARDFTSKSDRLNVLANAVLQQPQAAALVAGVPPPLLDPAVAIPEALFADNDLRPVRYLQIALLAARAVGKLTVRGMVDEEGDATGFLVAPGLLMTNHHVLPDATYASVSFVAFDQEDDVDGRPKTPKLFDLLPRQLYVSDKELDYCLVAVSPKTSQDEPLSQFGYLRLFEETGKVDPNRRQAANIIQHPLGQGKKVALRDNYFEEPPKDALDALGAQNSLFYGTDTLKGSSGSPVCTDEWYVVALHRGGVPKVATKKGQRVVLRRDGTPAREGDAKRSIQYETNEGTRVSRIYASLKAKVAMGGTDAGPAAQALERMLAVAQDPSVGPVERATHPLVVPPTEAEGEAGVEEKLVRKPLDFVQGPGYQPGFLGAGFQVALPSLSSEVRKEVAPLKDGSGHVLNYLHYSLVVNAERRTAFFAACNVDGRQLWKVVHPGTSVGKRPTAWGTDPRMDEKFQPDDSIFSTAVQRGHLFKREDASWGADDELRQRSDLQSFMIANATPMFADFNNNEWGNLEDIVSRHVMSGRRVSYFAGPIFSVDDPYFNELKAGVPASLKRQGMRVPTRFWKIVAWVEAGRLQAAGFVLDQSDEIREHGPITEEIDFGSYRPRPIKEIQSRTGLKFPKLVAADTFAQAAVPRQ</sequence>
<dbReference type="Pfam" id="PF13365">
    <property type="entry name" value="Trypsin_2"/>
    <property type="match status" value="1"/>
</dbReference>
<dbReference type="Gene3D" id="3.40.570.10">
    <property type="entry name" value="Extracellular Endonuclease, subunit A"/>
    <property type="match status" value="1"/>
</dbReference>
<dbReference type="InterPro" id="IPR043504">
    <property type="entry name" value="Peptidase_S1_PA_chymotrypsin"/>
</dbReference>
<comment type="caution">
    <text evidence="3">The sequence shown here is derived from an EMBL/GenBank/DDBJ whole genome shotgun (WGS) entry which is preliminary data.</text>
</comment>
<dbReference type="SMART" id="SM00892">
    <property type="entry name" value="Endonuclease_NS"/>
    <property type="match status" value="1"/>
</dbReference>
<keyword evidence="3" id="KW-0540">Nuclease</keyword>
<keyword evidence="4" id="KW-1185">Reference proteome</keyword>
<feature type="domain" description="DNA/RNA non-specific endonuclease/pyrophosphatase/phosphodiesterase" evidence="2">
    <location>
        <begin position="454"/>
        <end position="681"/>
    </location>
</feature>
<evidence type="ECO:0000313" key="4">
    <source>
        <dbReference type="Proteomes" id="UP001200741"/>
    </source>
</evidence>